<feature type="repeat" description="ANK" evidence="3">
    <location>
        <begin position="262"/>
        <end position="295"/>
    </location>
</feature>
<evidence type="ECO:0000256" key="2">
    <source>
        <dbReference type="ARBA" id="ARBA00023043"/>
    </source>
</evidence>
<keyword evidence="7" id="KW-1185">Reference proteome</keyword>
<proteinExistence type="predicted"/>
<dbReference type="Proteomes" id="UP000039324">
    <property type="component" value="Unassembled WGS sequence"/>
</dbReference>
<name>A0A0G4IMP6_PLABS</name>
<dbReference type="PANTHER" id="PTHR24161">
    <property type="entry name" value="ANK_REP_REGION DOMAIN-CONTAINING PROTEIN-RELATED"/>
    <property type="match status" value="1"/>
</dbReference>
<accession>A0A0G4IMP6</accession>
<dbReference type="Gene3D" id="3.30.710.10">
    <property type="entry name" value="Potassium Channel Kv1.1, Chain A"/>
    <property type="match status" value="1"/>
</dbReference>
<dbReference type="Pfam" id="PF12796">
    <property type="entry name" value="Ank_2"/>
    <property type="match status" value="2"/>
</dbReference>
<protein>
    <submittedName>
        <fullName evidence="6">Uncharacterized protein</fullName>
    </submittedName>
</protein>
<dbReference type="InterPro" id="IPR002110">
    <property type="entry name" value="Ankyrin_rpt"/>
</dbReference>
<dbReference type="PANTHER" id="PTHR24161:SF85">
    <property type="entry name" value="PALMITOYLTRANSFERASE HIP14"/>
    <property type="match status" value="1"/>
</dbReference>
<keyword evidence="5" id="KW-0732">Signal</keyword>
<dbReference type="InterPro" id="IPR036770">
    <property type="entry name" value="Ankyrin_rpt-contain_sf"/>
</dbReference>
<evidence type="ECO:0000313" key="7">
    <source>
        <dbReference type="Proteomes" id="UP000039324"/>
    </source>
</evidence>
<evidence type="ECO:0000256" key="3">
    <source>
        <dbReference type="PROSITE-ProRule" id="PRU00023"/>
    </source>
</evidence>
<feature type="region of interest" description="Disordered" evidence="4">
    <location>
        <begin position="485"/>
        <end position="513"/>
    </location>
</feature>
<evidence type="ECO:0000256" key="1">
    <source>
        <dbReference type="ARBA" id="ARBA00022737"/>
    </source>
</evidence>
<feature type="chain" id="PRO_5005192986" evidence="5">
    <location>
        <begin position="23"/>
        <end position="539"/>
    </location>
</feature>
<keyword evidence="2 3" id="KW-0040">ANK repeat</keyword>
<evidence type="ECO:0000313" key="6">
    <source>
        <dbReference type="EMBL" id="CEO96380.1"/>
    </source>
</evidence>
<gene>
    <name evidence="6" type="ORF">PBRA_005051</name>
</gene>
<dbReference type="SMART" id="SM00248">
    <property type="entry name" value="ANK"/>
    <property type="match status" value="7"/>
</dbReference>
<organism evidence="6 7">
    <name type="scientific">Plasmodiophora brassicae</name>
    <name type="common">Clubroot disease agent</name>
    <dbReference type="NCBI Taxonomy" id="37360"/>
    <lineage>
        <taxon>Eukaryota</taxon>
        <taxon>Sar</taxon>
        <taxon>Rhizaria</taxon>
        <taxon>Endomyxa</taxon>
        <taxon>Phytomyxea</taxon>
        <taxon>Plasmodiophorida</taxon>
        <taxon>Plasmodiophoridae</taxon>
        <taxon>Plasmodiophora</taxon>
    </lineage>
</organism>
<feature type="repeat" description="ANK" evidence="3">
    <location>
        <begin position="228"/>
        <end position="261"/>
    </location>
</feature>
<dbReference type="EMBL" id="CDSF01000057">
    <property type="protein sequence ID" value="CEO96380.1"/>
    <property type="molecule type" value="Genomic_DNA"/>
</dbReference>
<reference evidence="6 7" key="1">
    <citation type="submission" date="2015-02" db="EMBL/GenBank/DDBJ databases">
        <authorList>
            <person name="Chooi Y.-H."/>
        </authorList>
    </citation>
    <scope>NUCLEOTIDE SEQUENCE [LARGE SCALE GENOMIC DNA]</scope>
    <source>
        <strain evidence="6">E3</strain>
    </source>
</reference>
<dbReference type="STRING" id="37360.A0A0G4IMP6"/>
<feature type="signal peptide" evidence="5">
    <location>
        <begin position="1"/>
        <end position="22"/>
    </location>
</feature>
<dbReference type="Pfam" id="PF00023">
    <property type="entry name" value="Ank"/>
    <property type="match status" value="2"/>
</dbReference>
<evidence type="ECO:0000256" key="4">
    <source>
        <dbReference type="SAM" id="MobiDB-lite"/>
    </source>
</evidence>
<dbReference type="SUPFAM" id="SSF48403">
    <property type="entry name" value="Ankyrin repeat"/>
    <property type="match status" value="1"/>
</dbReference>
<dbReference type="OrthoDB" id="197817at2759"/>
<dbReference type="AlphaFoldDB" id="A0A0G4IMP6"/>
<dbReference type="PROSITE" id="PS50297">
    <property type="entry name" value="ANK_REP_REGION"/>
    <property type="match status" value="3"/>
</dbReference>
<feature type="repeat" description="ANK" evidence="3">
    <location>
        <begin position="334"/>
        <end position="357"/>
    </location>
</feature>
<sequence length="539" mass="60044">MGPHPTIRSLIVIVLAATISRAAVLRSSDTVDHIVDGAAAGDHSPTIKELIADFDGEHPIRLHSIANATLEQIVAFINENAVPDAKRAVEWVRTKLRSMDLAAQCDLVAAASYLRMDLFLMAIASRKRTWSSISVMGERLPADAYRFMVYNVPGMTILERFADTEDKKTVIKLIRALLLRGGNATLVSNARWGDARNVVHWAVVNREKVVLRLLLDAPGINVNEPDDEGGTPLHVAVQLRYEDEVRLLLDAPGINVNEPDGRGRTPLHVAVLLGHDKEVRLLLKSSGVNVNARDDFLKTPLHVAVFQAIGEVHGQTMKRLLKHPDVDVNTYDHDMKTPLHEAVFLGNPAILRLLLKHPKINVNVRGHNDKTPLHWAAFYAQKPVVFELLLNTTGIDVYAKDDGQWTALHWAMRRGDAHVVSLLMKHASPTMRLSFMRRFEPSPEDSKNSFSGSLRRTFESARRKLGFPARSVSWPLASRRTQRFNSSTDLSRSSRRTGVSAPQNVFARPGDNSTSIVLSGAPTRSFGWPSLWNRFTCKF</sequence>
<evidence type="ECO:0000256" key="5">
    <source>
        <dbReference type="SAM" id="SignalP"/>
    </source>
</evidence>
<dbReference type="InterPro" id="IPR011333">
    <property type="entry name" value="SKP1/BTB/POZ_sf"/>
</dbReference>
<dbReference type="Gene3D" id="1.25.40.20">
    <property type="entry name" value="Ankyrin repeat-containing domain"/>
    <property type="match status" value="2"/>
</dbReference>
<dbReference type="PROSITE" id="PS50088">
    <property type="entry name" value="ANK_REPEAT"/>
    <property type="match status" value="3"/>
</dbReference>
<keyword evidence="1" id="KW-0677">Repeat</keyword>